<comment type="caution">
    <text evidence="3">The sequence shown here is derived from an EMBL/GenBank/DDBJ whole genome shotgun (WGS) entry which is preliminary data.</text>
</comment>
<feature type="non-terminal residue" evidence="3">
    <location>
        <position position="1"/>
    </location>
</feature>
<sequence>NVQRGILGVSGAPINPAVAKQIETSESQGFYVKSIEPGSGAEKAGLKNGDIIKKVDGKAITKFADLSGYLNTKRPEDVVQVQVLRDGDLKSLPVTLYKLSTYKINKLGVEVKDIAKADLEDYGVKSGVVINDVTREDLERYDLKGVVISKIDDEPVKNIDQVQKLLTKKGNTDPMSITFVWPGGKQQQIIFQ</sequence>
<dbReference type="GO" id="GO:0042597">
    <property type="term" value="C:periplasmic space"/>
    <property type="evidence" value="ECO:0007669"/>
    <property type="project" value="TreeGrafter"/>
</dbReference>
<dbReference type="SUPFAM" id="SSF50156">
    <property type="entry name" value="PDZ domain-like"/>
    <property type="match status" value="1"/>
</dbReference>
<organism evidence="3">
    <name type="scientific">marine sediment metagenome</name>
    <dbReference type="NCBI Taxonomy" id="412755"/>
    <lineage>
        <taxon>unclassified sequences</taxon>
        <taxon>metagenomes</taxon>
        <taxon>ecological metagenomes</taxon>
    </lineage>
</organism>
<dbReference type="InterPro" id="IPR001478">
    <property type="entry name" value="PDZ"/>
</dbReference>
<comment type="similarity">
    <text evidence="1">Belongs to the peptidase S1C family.</text>
</comment>
<gene>
    <name evidence="3" type="ORF">LCGC14_2760750</name>
</gene>
<dbReference type="SMART" id="SM00228">
    <property type="entry name" value="PDZ"/>
    <property type="match status" value="1"/>
</dbReference>
<proteinExistence type="inferred from homology"/>
<evidence type="ECO:0000259" key="2">
    <source>
        <dbReference type="PROSITE" id="PS50106"/>
    </source>
</evidence>
<dbReference type="PROSITE" id="PS50106">
    <property type="entry name" value="PDZ"/>
    <property type="match status" value="1"/>
</dbReference>
<name>A0A0F8YZ56_9ZZZZ</name>
<evidence type="ECO:0000256" key="1">
    <source>
        <dbReference type="ARBA" id="ARBA00010541"/>
    </source>
</evidence>
<reference evidence="3" key="1">
    <citation type="journal article" date="2015" name="Nature">
        <title>Complex archaea that bridge the gap between prokaryotes and eukaryotes.</title>
        <authorList>
            <person name="Spang A."/>
            <person name="Saw J.H."/>
            <person name="Jorgensen S.L."/>
            <person name="Zaremba-Niedzwiedzka K."/>
            <person name="Martijn J."/>
            <person name="Lind A.E."/>
            <person name="van Eijk R."/>
            <person name="Schleper C."/>
            <person name="Guy L."/>
            <person name="Ettema T.J."/>
        </authorList>
    </citation>
    <scope>NUCLEOTIDE SEQUENCE</scope>
</reference>
<feature type="domain" description="PDZ" evidence="2">
    <location>
        <begin position="1"/>
        <end position="87"/>
    </location>
</feature>
<dbReference type="InterPro" id="IPR036034">
    <property type="entry name" value="PDZ_sf"/>
</dbReference>
<dbReference type="GO" id="GO:0006515">
    <property type="term" value="P:protein quality control for misfolded or incompletely synthesized proteins"/>
    <property type="evidence" value="ECO:0007669"/>
    <property type="project" value="TreeGrafter"/>
</dbReference>
<dbReference type="AlphaFoldDB" id="A0A0F8YZ56"/>
<protein>
    <recommendedName>
        <fullName evidence="2">PDZ domain-containing protein</fullName>
    </recommendedName>
</protein>
<accession>A0A0F8YZ56</accession>
<dbReference type="PANTHER" id="PTHR22939">
    <property type="entry name" value="SERINE PROTEASE FAMILY S1C HTRA-RELATED"/>
    <property type="match status" value="1"/>
</dbReference>
<evidence type="ECO:0000313" key="3">
    <source>
        <dbReference type="EMBL" id="KKK86688.1"/>
    </source>
</evidence>
<dbReference type="PANTHER" id="PTHR22939:SF129">
    <property type="entry name" value="SERINE PROTEASE HTRA2, MITOCHONDRIAL"/>
    <property type="match status" value="1"/>
</dbReference>
<dbReference type="Pfam" id="PF13180">
    <property type="entry name" value="PDZ_2"/>
    <property type="match status" value="1"/>
</dbReference>
<dbReference type="Gene3D" id="2.30.42.10">
    <property type="match status" value="2"/>
</dbReference>
<dbReference type="EMBL" id="LAZR01050735">
    <property type="protein sequence ID" value="KKK86688.1"/>
    <property type="molecule type" value="Genomic_DNA"/>
</dbReference>